<feature type="transmembrane region" description="Helical" evidence="1">
    <location>
        <begin position="36"/>
        <end position="53"/>
    </location>
</feature>
<protein>
    <submittedName>
        <fullName evidence="2">Uncharacterized protein</fullName>
    </submittedName>
</protein>
<sequence length="82" mass="9306">MDTLATTPASSTAASEKFSPQKWFDAVAHTLTRTDLGLVLLVIFFGFIVRAQLMRYELFFEFDSYWHARMVSYILQGLPAPA</sequence>
<accession>A0A8T4C6K2</accession>
<comment type="caution">
    <text evidence="2">The sequence shown here is derived from an EMBL/GenBank/DDBJ whole genome shotgun (WGS) entry which is preliminary data.</text>
</comment>
<gene>
    <name evidence="2" type="ORF">FJY86_02140</name>
</gene>
<dbReference type="AlphaFoldDB" id="A0A8T4C6K2"/>
<dbReference type="Proteomes" id="UP000774699">
    <property type="component" value="Unassembled WGS sequence"/>
</dbReference>
<keyword evidence="1" id="KW-0812">Transmembrane</keyword>
<name>A0A8T4C6K2_9ARCH</name>
<keyword evidence="1" id="KW-1133">Transmembrane helix</keyword>
<reference evidence="2" key="1">
    <citation type="submission" date="2019-03" db="EMBL/GenBank/DDBJ databases">
        <title>Lake Tanganyika Metagenome-Assembled Genomes (MAGs).</title>
        <authorList>
            <person name="Tran P."/>
        </authorList>
    </citation>
    <scope>NUCLEOTIDE SEQUENCE</scope>
    <source>
        <strain evidence="2">M_DeepCast_50m_m2_156</strain>
    </source>
</reference>
<organism evidence="2 3">
    <name type="scientific">Candidatus Iainarchaeum sp</name>
    <dbReference type="NCBI Taxonomy" id="3101447"/>
    <lineage>
        <taxon>Archaea</taxon>
        <taxon>Candidatus Iainarchaeota</taxon>
        <taxon>Candidatus Iainarchaeia</taxon>
        <taxon>Candidatus Iainarchaeales</taxon>
        <taxon>Candidatus Iainarchaeaceae</taxon>
        <taxon>Candidatus Iainarchaeum</taxon>
    </lineage>
</organism>
<evidence type="ECO:0000313" key="2">
    <source>
        <dbReference type="EMBL" id="MBM3282119.1"/>
    </source>
</evidence>
<keyword evidence="1" id="KW-0472">Membrane</keyword>
<evidence type="ECO:0000313" key="3">
    <source>
        <dbReference type="Proteomes" id="UP000774699"/>
    </source>
</evidence>
<evidence type="ECO:0000256" key="1">
    <source>
        <dbReference type="SAM" id="Phobius"/>
    </source>
</evidence>
<feature type="non-terminal residue" evidence="2">
    <location>
        <position position="82"/>
    </location>
</feature>
<proteinExistence type="predicted"/>
<dbReference type="EMBL" id="VGJJ01000010">
    <property type="protein sequence ID" value="MBM3282119.1"/>
    <property type="molecule type" value="Genomic_DNA"/>
</dbReference>